<dbReference type="Proteomes" id="UP000257109">
    <property type="component" value="Unassembled WGS sequence"/>
</dbReference>
<gene>
    <name evidence="2" type="ORF">CR513_49058</name>
</gene>
<feature type="non-terminal residue" evidence="2">
    <location>
        <position position="1"/>
    </location>
</feature>
<dbReference type="EMBL" id="QJKJ01011276">
    <property type="protein sequence ID" value="RDX71576.1"/>
    <property type="molecule type" value="Genomic_DNA"/>
</dbReference>
<reference evidence="2" key="1">
    <citation type="submission" date="2018-05" db="EMBL/GenBank/DDBJ databases">
        <title>Draft genome of Mucuna pruriens seed.</title>
        <authorList>
            <person name="Nnadi N.E."/>
            <person name="Vos R."/>
            <person name="Hasami M.H."/>
            <person name="Devisetty U.K."/>
            <person name="Aguiy J.C."/>
        </authorList>
    </citation>
    <scope>NUCLEOTIDE SEQUENCE [LARGE SCALE GENOMIC DNA]</scope>
    <source>
        <strain evidence="2">JCA_2017</strain>
    </source>
</reference>
<evidence type="ECO:0000313" key="3">
    <source>
        <dbReference type="Proteomes" id="UP000257109"/>
    </source>
</evidence>
<dbReference type="CDD" id="cd00303">
    <property type="entry name" value="retropepsin_like"/>
    <property type="match status" value="1"/>
</dbReference>
<proteinExistence type="predicted"/>
<protein>
    <recommendedName>
        <fullName evidence="4">Aspartic peptidase DDI1-type domain-containing protein</fullName>
    </recommendedName>
</protein>
<dbReference type="OrthoDB" id="913488at2759"/>
<dbReference type="SUPFAM" id="SSF50630">
    <property type="entry name" value="Acid proteases"/>
    <property type="match status" value="1"/>
</dbReference>
<dbReference type="PANTHER" id="PTHR33067">
    <property type="entry name" value="RNA-DIRECTED DNA POLYMERASE-RELATED"/>
    <property type="match status" value="1"/>
</dbReference>
<dbReference type="PANTHER" id="PTHR33067:SF15">
    <property type="entry name" value="RNA-DIRECTED DNA POLYMERASE"/>
    <property type="match status" value="1"/>
</dbReference>
<keyword evidence="3" id="KW-1185">Reference proteome</keyword>
<dbReference type="InterPro" id="IPR021109">
    <property type="entry name" value="Peptidase_aspartic_dom_sf"/>
</dbReference>
<organism evidence="2 3">
    <name type="scientific">Mucuna pruriens</name>
    <name type="common">Velvet bean</name>
    <name type="synonym">Dolichos pruriens</name>
    <dbReference type="NCBI Taxonomy" id="157652"/>
    <lineage>
        <taxon>Eukaryota</taxon>
        <taxon>Viridiplantae</taxon>
        <taxon>Streptophyta</taxon>
        <taxon>Embryophyta</taxon>
        <taxon>Tracheophyta</taxon>
        <taxon>Spermatophyta</taxon>
        <taxon>Magnoliopsida</taxon>
        <taxon>eudicotyledons</taxon>
        <taxon>Gunneridae</taxon>
        <taxon>Pentapetalae</taxon>
        <taxon>rosids</taxon>
        <taxon>fabids</taxon>
        <taxon>Fabales</taxon>
        <taxon>Fabaceae</taxon>
        <taxon>Papilionoideae</taxon>
        <taxon>50 kb inversion clade</taxon>
        <taxon>NPAAA clade</taxon>
        <taxon>indigoferoid/millettioid clade</taxon>
        <taxon>Phaseoleae</taxon>
        <taxon>Mucuna</taxon>
    </lineage>
</organism>
<comment type="caution">
    <text evidence="2">The sequence shown here is derived from an EMBL/GenBank/DDBJ whole genome shotgun (WGS) entry which is preliminary data.</text>
</comment>
<evidence type="ECO:0000256" key="1">
    <source>
        <dbReference type="SAM" id="MobiDB-lite"/>
    </source>
</evidence>
<sequence length="286" mass="31735">MEEWMKFQQNMNATMHDLKMQIDQLANSVSQIQLAGSKNLTSQTIPNPKGRNVRAIMLRSGTELQVVPRPKMNPTDTESEPDADSRQVPKYAKFLKELCIHKRKKLKARAKVGGVLSTFIQKEVMVGAQPALSRKCRDPEIFSIPCTIGGCTFVDNMLDLGASINVMPASVYKSMNFGDLETTGVVIQLANISVVQPVGILEDVLVQVNELIFPDDFYVLDMEDETSGKGSTLILGRPFLMTARTKIDVYAKTLSIEFGDNLVQFNIFEAMKHPPPSRTIPSATLI</sequence>
<evidence type="ECO:0008006" key="4">
    <source>
        <dbReference type="Google" id="ProtNLM"/>
    </source>
</evidence>
<accession>A0A371EZV2</accession>
<name>A0A371EZV2_MUCPR</name>
<evidence type="ECO:0000313" key="2">
    <source>
        <dbReference type="EMBL" id="RDX71576.1"/>
    </source>
</evidence>
<dbReference type="AlphaFoldDB" id="A0A371EZV2"/>
<dbReference type="Gene3D" id="2.40.70.10">
    <property type="entry name" value="Acid Proteases"/>
    <property type="match status" value="1"/>
</dbReference>
<feature type="region of interest" description="Disordered" evidence="1">
    <location>
        <begin position="67"/>
        <end position="86"/>
    </location>
</feature>